<gene>
    <name evidence="3" type="ORF">FHR99_000001</name>
</gene>
<dbReference type="SMART" id="SM00563">
    <property type="entry name" value="PlsC"/>
    <property type="match status" value="1"/>
</dbReference>
<keyword evidence="3" id="KW-0808">Transferase</keyword>
<evidence type="ECO:0000313" key="3">
    <source>
        <dbReference type="EMBL" id="MBB3045765.1"/>
    </source>
</evidence>
<keyword evidence="1" id="KW-1133">Transmembrane helix</keyword>
<evidence type="ECO:0000256" key="1">
    <source>
        <dbReference type="SAM" id="Phobius"/>
    </source>
</evidence>
<dbReference type="PANTHER" id="PTHR10983:SF24">
    <property type="entry name" value="1-ACYLGLYCEROL-3-PHOSPHATE O-ACYLTRANSFERASE 3, ISOFORM E-RELATED"/>
    <property type="match status" value="1"/>
</dbReference>
<evidence type="ECO:0000259" key="2">
    <source>
        <dbReference type="SMART" id="SM00563"/>
    </source>
</evidence>
<accession>A0A7W4W1V3</accession>
<dbReference type="GO" id="GO:0012505">
    <property type="term" value="C:endomembrane system"/>
    <property type="evidence" value="ECO:0007669"/>
    <property type="project" value="TreeGrafter"/>
</dbReference>
<reference evidence="3 4" key="1">
    <citation type="submission" date="2020-08" db="EMBL/GenBank/DDBJ databases">
        <title>Genomic Encyclopedia of Type Strains, Phase III (KMG-III): the genomes of soil and plant-associated and newly described type strains.</title>
        <authorList>
            <person name="Whitman W."/>
        </authorList>
    </citation>
    <scope>NUCLEOTIDE SEQUENCE [LARGE SCALE GENOMIC DNA]</scope>
    <source>
        <strain evidence="3 4">CECT 8654</strain>
    </source>
</reference>
<comment type="caution">
    <text evidence="3">The sequence shown here is derived from an EMBL/GenBank/DDBJ whole genome shotgun (WGS) entry which is preliminary data.</text>
</comment>
<organism evidence="3 4">
    <name type="scientific">Litorivivens lipolytica</name>
    <dbReference type="NCBI Taxonomy" id="1524264"/>
    <lineage>
        <taxon>Bacteria</taxon>
        <taxon>Pseudomonadati</taxon>
        <taxon>Pseudomonadota</taxon>
        <taxon>Gammaproteobacteria</taxon>
        <taxon>Litorivivens</taxon>
    </lineage>
</organism>
<feature type="transmembrane region" description="Helical" evidence="1">
    <location>
        <begin position="58"/>
        <end position="82"/>
    </location>
</feature>
<keyword evidence="1" id="KW-0472">Membrane</keyword>
<dbReference type="GO" id="GO:0003841">
    <property type="term" value="F:1-acylglycerol-3-phosphate O-acyltransferase activity"/>
    <property type="evidence" value="ECO:0007669"/>
    <property type="project" value="TreeGrafter"/>
</dbReference>
<dbReference type="Proteomes" id="UP000537130">
    <property type="component" value="Unassembled WGS sequence"/>
</dbReference>
<name>A0A7W4W1V3_9GAMM</name>
<dbReference type="EMBL" id="JACHWY010000001">
    <property type="protein sequence ID" value="MBB3045765.1"/>
    <property type="molecule type" value="Genomic_DNA"/>
</dbReference>
<protein>
    <submittedName>
        <fullName evidence="3">1-acyl-sn-glycerol-3-phosphate acyltransferase</fullName>
    </submittedName>
</protein>
<dbReference type="PANTHER" id="PTHR10983">
    <property type="entry name" value="1-ACYLGLYCEROL-3-PHOSPHATE ACYLTRANSFERASE-RELATED"/>
    <property type="match status" value="1"/>
</dbReference>
<evidence type="ECO:0000313" key="4">
    <source>
        <dbReference type="Proteomes" id="UP000537130"/>
    </source>
</evidence>
<dbReference type="Pfam" id="PF01553">
    <property type="entry name" value="Acyltransferase"/>
    <property type="match status" value="1"/>
</dbReference>
<dbReference type="AlphaFoldDB" id="A0A7W4W1V3"/>
<sequence>MAHPSMIWLTHNTLYRRLVSVPLIFLTTTLMLCLAPLWIPLSWLAGRLFPKARSALRCLCFITTYLLCESVGIVVSALLWAANVATGRDRASFLENNRKLQFWWAESLRKAAEKLFRLRFVVDGEDALQGPAAIVLPRHTSIGDTIFPVTFYAKPLGLGVRYVLKRELLLDPCLDIVGNRLANVFLNRTADDMSSELQAIRQLAADANDAESLVIYMEGTRFSQSKRDRIVEGLRQREDDSLLDYAEKWDNVLPPRMAGAMALMDGAPKKDLLFCAHAGFEGSASFAMLFNGGWMDTEVRIRFWRVSACDIPHDSEARKALLLSQWDRVHREVAALNRESQAPNSA</sequence>
<feature type="domain" description="Phospholipid/glycerol acyltransferase" evidence="2">
    <location>
        <begin position="133"/>
        <end position="246"/>
    </location>
</feature>
<dbReference type="RefSeq" id="WP_183408494.1">
    <property type="nucleotide sequence ID" value="NZ_JACHWY010000001.1"/>
</dbReference>
<keyword evidence="1" id="KW-0812">Transmembrane</keyword>
<feature type="transmembrane region" description="Helical" evidence="1">
    <location>
        <begin position="20"/>
        <end position="46"/>
    </location>
</feature>
<keyword evidence="4" id="KW-1185">Reference proteome</keyword>
<keyword evidence="3" id="KW-0012">Acyltransferase</keyword>
<dbReference type="InterPro" id="IPR002123">
    <property type="entry name" value="Plipid/glycerol_acylTrfase"/>
</dbReference>
<proteinExistence type="predicted"/>